<dbReference type="Pfam" id="PF12795">
    <property type="entry name" value="MscS_porin"/>
    <property type="match status" value="1"/>
</dbReference>
<keyword evidence="17" id="KW-1185">Reference proteome</keyword>
<feature type="domain" description="Mechanosensitive ion channel transmembrane helices 2/3" evidence="15">
    <location>
        <begin position="882"/>
        <end position="922"/>
    </location>
</feature>
<dbReference type="Pfam" id="PF12794">
    <property type="entry name" value="MscS_TM"/>
    <property type="match status" value="1"/>
</dbReference>
<dbReference type="Pfam" id="PF21088">
    <property type="entry name" value="MS_channel_1st"/>
    <property type="match status" value="1"/>
</dbReference>
<feature type="transmembrane region" description="Helical" evidence="9">
    <location>
        <begin position="835"/>
        <end position="854"/>
    </location>
</feature>
<dbReference type="AlphaFoldDB" id="A0A0J1GKY5"/>
<dbReference type="InterPro" id="IPR011014">
    <property type="entry name" value="MscS_channel_TM-2"/>
</dbReference>
<keyword evidence="7" id="KW-0175">Coiled coil</keyword>
<dbReference type="InterPro" id="IPR006685">
    <property type="entry name" value="MscS_channel_2nd"/>
</dbReference>
<evidence type="ECO:0000256" key="8">
    <source>
        <dbReference type="SAM" id="MobiDB-lite"/>
    </source>
</evidence>
<keyword evidence="4 9" id="KW-0812">Transmembrane</keyword>
<keyword evidence="5 9" id="KW-1133">Transmembrane helix</keyword>
<protein>
    <submittedName>
        <fullName evidence="16">Membrane protein</fullName>
    </submittedName>
</protein>
<dbReference type="GO" id="GO:0008381">
    <property type="term" value="F:mechanosensitive monoatomic ion channel activity"/>
    <property type="evidence" value="ECO:0007669"/>
    <property type="project" value="UniProtKB-ARBA"/>
</dbReference>
<feature type="coiled-coil region" evidence="7">
    <location>
        <begin position="111"/>
        <end position="173"/>
    </location>
</feature>
<name>A0A0J1GKY5_9GAMM</name>
<evidence type="ECO:0000256" key="6">
    <source>
        <dbReference type="ARBA" id="ARBA00023136"/>
    </source>
</evidence>
<dbReference type="InterPro" id="IPR011066">
    <property type="entry name" value="MscS_channel_C_sf"/>
</dbReference>
<feature type="transmembrane region" description="Helical" evidence="9">
    <location>
        <begin position="670"/>
        <end position="686"/>
    </location>
</feature>
<dbReference type="InterPro" id="IPR024393">
    <property type="entry name" value="MscS_porin"/>
</dbReference>
<dbReference type="SUPFAM" id="SSF50182">
    <property type="entry name" value="Sm-like ribonucleoproteins"/>
    <property type="match status" value="1"/>
</dbReference>
<evidence type="ECO:0000259" key="14">
    <source>
        <dbReference type="Pfam" id="PF21082"/>
    </source>
</evidence>
<feature type="transmembrane region" description="Helical" evidence="9">
    <location>
        <begin position="630"/>
        <end position="649"/>
    </location>
</feature>
<dbReference type="InterPro" id="IPR023408">
    <property type="entry name" value="MscS_beta-dom_sf"/>
</dbReference>
<dbReference type="NCBIfam" id="NF008180">
    <property type="entry name" value="PRK10929.1"/>
    <property type="match status" value="1"/>
</dbReference>
<evidence type="ECO:0000313" key="17">
    <source>
        <dbReference type="Proteomes" id="UP000036426"/>
    </source>
</evidence>
<evidence type="ECO:0000259" key="12">
    <source>
        <dbReference type="Pfam" id="PF12794"/>
    </source>
</evidence>
<dbReference type="PATRIC" id="fig|754436.4.peg.3036"/>
<evidence type="ECO:0000256" key="7">
    <source>
        <dbReference type="SAM" id="Coils"/>
    </source>
</evidence>
<feature type="transmembrane region" description="Helical" evidence="9">
    <location>
        <begin position="559"/>
        <end position="579"/>
    </location>
</feature>
<dbReference type="EMBL" id="LDOV01000025">
    <property type="protein sequence ID" value="KLV00271.1"/>
    <property type="molecule type" value="Genomic_DNA"/>
</dbReference>
<feature type="transmembrane region" description="Helical" evidence="9">
    <location>
        <begin position="479"/>
        <end position="500"/>
    </location>
</feature>
<dbReference type="Pfam" id="PF00924">
    <property type="entry name" value="MS_channel_2nd"/>
    <property type="match status" value="1"/>
</dbReference>
<dbReference type="SUPFAM" id="SSF82689">
    <property type="entry name" value="Mechanosensitive channel protein MscS (YggB), C-terminal domain"/>
    <property type="match status" value="1"/>
</dbReference>
<feature type="transmembrane region" description="Helical" evidence="9">
    <location>
        <begin position="885"/>
        <end position="903"/>
    </location>
</feature>
<evidence type="ECO:0000256" key="9">
    <source>
        <dbReference type="SAM" id="Phobius"/>
    </source>
</evidence>
<dbReference type="InterPro" id="IPR010920">
    <property type="entry name" value="LSM_dom_sf"/>
</dbReference>
<feature type="region of interest" description="Disordered" evidence="8">
    <location>
        <begin position="240"/>
        <end position="260"/>
    </location>
</feature>
<comment type="subcellular location">
    <subcellularLocation>
        <location evidence="1">Cell membrane</location>
        <topology evidence="1">Multi-pass membrane protein</topology>
    </subcellularLocation>
</comment>
<dbReference type="GO" id="GO:0005886">
    <property type="term" value="C:plasma membrane"/>
    <property type="evidence" value="ECO:0007669"/>
    <property type="project" value="UniProtKB-SubCell"/>
</dbReference>
<gene>
    <name evidence="16" type="ORF">ABT58_14305</name>
</gene>
<accession>A0A0J1GKY5</accession>
<feature type="signal peptide" evidence="10">
    <location>
        <begin position="1"/>
        <end position="22"/>
    </location>
</feature>
<dbReference type="Proteomes" id="UP000036426">
    <property type="component" value="Unassembled WGS sequence"/>
</dbReference>
<feature type="domain" description="Mechanosensitive ion channel MscS C-terminal" evidence="14">
    <location>
        <begin position="997"/>
        <end position="1080"/>
    </location>
</feature>
<dbReference type="Gene3D" id="2.30.30.60">
    <property type="match status" value="1"/>
</dbReference>
<evidence type="ECO:0000259" key="11">
    <source>
        <dbReference type="Pfam" id="PF00924"/>
    </source>
</evidence>
<dbReference type="PANTHER" id="PTHR30347">
    <property type="entry name" value="POTASSIUM CHANNEL RELATED"/>
    <property type="match status" value="1"/>
</dbReference>
<dbReference type="InterPro" id="IPR025692">
    <property type="entry name" value="MscS_IM_dom1"/>
</dbReference>
<feature type="transmembrane region" description="Helical" evidence="9">
    <location>
        <begin position="606"/>
        <end position="624"/>
    </location>
</feature>
<feature type="transmembrane region" description="Helical" evidence="9">
    <location>
        <begin position="909"/>
        <end position="936"/>
    </location>
</feature>
<evidence type="ECO:0000313" key="16">
    <source>
        <dbReference type="EMBL" id="KLV00271.1"/>
    </source>
</evidence>
<dbReference type="Gene3D" id="3.30.70.100">
    <property type="match status" value="1"/>
</dbReference>
<dbReference type="Gene3D" id="1.10.287.1260">
    <property type="match status" value="1"/>
</dbReference>
<feature type="transmembrane region" description="Helical" evidence="9">
    <location>
        <begin position="521"/>
        <end position="547"/>
    </location>
</feature>
<evidence type="ECO:0000256" key="1">
    <source>
        <dbReference type="ARBA" id="ARBA00004651"/>
    </source>
</evidence>
<evidence type="ECO:0000256" key="5">
    <source>
        <dbReference type="ARBA" id="ARBA00022989"/>
    </source>
</evidence>
<reference evidence="16 17" key="1">
    <citation type="submission" date="2015-05" db="EMBL/GenBank/DDBJ databases">
        <title>Photobacterium galathea sp. nov.</title>
        <authorList>
            <person name="Machado H."/>
            <person name="Gram L."/>
        </authorList>
    </citation>
    <scope>NUCLEOTIDE SEQUENCE [LARGE SCALE GENOMIC DNA]</scope>
    <source>
        <strain evidence="16 17">DSM 25995</strain>
    </source>
</reference>
<feature type="transmembrane region" description="Helical" evidence="9">
    <location>
        <begin position="706"/>
        <end position="722"/>
    </location>
</feature>
<dbReference type="PANTHER" id="PTHR30347:SF9">
    <property type="entry name" value="MINICONDUCTANCE MECHANOSENSITIVE CHANNEL MSCM"/>
    <property type="match status" value="1"/>
</dbReference>
<evidence type="ECO:0000256" key="4">
    <source>
        <dbReference type="ARBA" id="ARBA00022692"/>
    </source>
</evidence>
<keyword evidence="10" id="KW-0732">Signal</keyword>
<sequence length="1095" mass="125223">MIRLLLTVFLTFIAVLGPPAWAKASDNTARAAQLTDRIEALQAQTNTPETLKQLDLLLNAQEELDKTDEFEQLTQNYRQLVETFPERTAELKLRIANFAVTEFPDFSQMDHDELTLAIADEDRILKQLEQARSNSKNELLDIERGIDEFSYLSSQLREQIKKEETALKQSENKPDGKDNLLIHQITHQYLLSQLAMLEAQQLSAGNRRTLVKQHIQLSNLEIDARQAYRNNLQRELSRELLRGDDDKSQAPTSPTQDISEQPQALHQLLLNNKRYHSALKAIDRHVEQVKQQQTNTREHIQVVEKTAADLDTMAEWLKLSPAFSENLRTRINRLPANPPITTLDKDIAQNQIKKYEYQQLHDTLRDRTTLPLDPTLNDKEQQQAKTLMADNLKLLTQLIDQTDTLIYQQATLKVSYERLNSNLNDLRIQANKQLFWAPDTNPLSLNLAQATWEKLKWFFSPFQWVGFIAFPSSIDKTPLFVALGGIALLIGGLSLVRRYWKRFLRDTSKKIGKVTQDKFRYSYSNVFFAFCLAWPIPLMVGLAGLIFSSAWQYPFVHHFGQALTVPMALVMFCFVRELVRPEGLLISHFGWHPDLVARAFGHYKRLMWVYLPMMVIQQFTHLYSDIDVNATLGRLAFLISNIAVSYFLWRMYKEKLPMTYGDLPEGKAHLGHHLFWWTLILIPQGLNYTTLSGYLSSSQAVMEKLEFSAVIGVVTILVYYLVKRLMLIQKRRLAFERAKAKRQEIIAQRIAEMEEDKEETVGSNETHIEIEEPEVDLDKISAQSLRLLRSLLLIVYLAFLSVVWADLYQAISYIGDITLWNVPSSIEGIEELSAFSLKNILLSVIAFWMTAILARDLPGAMELLVLQHIELSPGTGYAITSLTRYLTIFMGIVIGSGLIGFDWSKMQWLVAALGVGLGFGLQEIFANFISGLIILFEKPIRIGDTVTIRNLTGIIAKIQTRATTIVDFDRKEVIVPNKAFVTEQFVNWSLSDPITRVTLSISVHYAANVDLVTKLLFEAADECDLVLDNPAPEVFFLTLTADSQNFEVRAYAAETAHRLSLTHDLHNRIKQKFNHHGIDIAAPQLEVQMKRRKAR</sequence>
<organism evidence="16 17">
    <name type="scientific">Photobacterium aphoticum</name>
    <dbReference type="NCBI Taxonomy" id="754436"/>
    <lineage>
        <taxon>Bacteria</taxon>
        <taxon>Pseudomonadati</taxon>
        <taxon>Pseudomonadota</taxon>
        <taxon>Gammaproteobacteria</taxon>
        <taxon>Vibrionales</taxon>
        <taxon>Vibrionaceae</taxon>
        <taxon>Photobacterium</taxon>
    </lineage>
</organism>
<comment type="caution">
    <text evidence="16">The sequence shown here is derived from an EMBL/GenBank/DDBJ whole genome shotgun (WGS) entry which is preliminary data.</text>
</comment>
<evidence type="ECO:0000256" key="2">
    <source>
        <dbReference type="ARBA" id="ARBA00008017"/>
    </source>
</evidence>
<evidence type="ECO:0000259" key="15">
    <source>
        <dbReference type="Pfam" id="PF21088"/>
    </source>
</evidence>
<feature type="domain" description="Mechanosensitive ion channel MscS" evidence="11">
    <location>
        <begin position="924"/>
        <end position="989"/>
    </location>
</feature>
<keyword evidence="6 9" id="KW-0472">Membrane</keyword>
<dbReference type="InterPro" id="IPR052702">
    <property type="entry name" value="MscS-like_channel"/>
</dbReference>
<feature type="domain" description="Mechanosensitive ion channel MscS porin" evidence="13">
    <location>
        <begin position="38"/>
        <end position="239"/>
    </location>
</feature>
<dbReference type="SUPFAM" id="SSF82861">
    <property type="entry name" value="Mechanosensitive channel protein MscS (YggB), transmembrane region"/>
    <property type="match status" value="1"/>
</dbReference>
<feature type="transmembrane region" description="Helical" evidence="9">
    <location>
        <begin position="791"/>
        <end position="815"/>
    </location>
</feature>
<keyword evidence="3" id="KW-1003">Cell membrane</keyword>
<feature type="compositionally biased region" description="Polar residues" evidence="8">
    <location>
        <begin position="249"/>
        <end position="260"/>
    </location>
</feature>
<evidence type="ECO:0000259" key="13">
    <source>
        <dbReference type="Pfam" id="PF12795"/>
    </source>
</evidence>
<feature type="domain" description="Mechanosensitive ion channel inner membrane" evidence="12">
    <location>
        <begin position="482"/>
        <end position="820"/>
    </location>
</feature>
<proteinExistence type="inferred from homology"/>
<comment type="similarity">
    <text evidence="2">Belongs to the MscS (TC 1.A.23) family.</text>
</comment>
<dbReference type="InterPro" id="IPR049142">
    <property type="entry name" value="MS_channel_1st"/>
</dbReference>
<evidence type="ECO:0000256" key="10">
    <source>
        <dbReference type="SAM" id="SignalP"/>
    </source>
</evidence>
<dbReference type="Pfam" id="PF21082">
    <property type="entry name" value="MS_channel_3rd"/>
    <property type="match status" value="1"/>
</dbReference>
<feature type="chain" id="PRO_5005252214" evidence="10">
    <location>
        <begin position="23"/>
        <end position="1095"/>
    </location>
</feature>
<dbReference type="InterPro" id="IPR049278">
    <property type="entry name" value="MS_channel_C"/>
</dbReference>
<evidence type="ECO:0000256" key="3">
    <source>
        <dbReference type="ARBA" id="ARBA00022475"/>
    </source>
</evidence>